<protein>
    <recommendedName>
        <fullName evidence="6">long-chain-fatty-acid--CoA ligase</fullName>
        <ecNumber evidence="6">6.2.1.3</ecNumber>
    </recommendedName>
</protein>
<dbReference type="GO" id="GO:0005524">
    <property type="term" value="F:ATP binding"/>
    <property type="evidence" value="ECO:0007669"/>
    <property type="project" value="UniProtKB-KW"/>
</dbReference>
<evidence type="ECO:0000256" key="2">
    <source>
        <dbReference type="ARBA" id="ARBA00022598"/>
    </source>
</evidence>
<evidence type="ECO:0000256" key="6">
    <source>
        <dbReference type="ARBA" id="ARBA00026121"/>
    </source>
</evidence>
<dbReference type="SUPFAM" id="SSF56801">
    <property type="entry name" value="Acetyl-CoA synthetase-like"/>
    <property type="match status" value="1"/>
</dbReference>
<dbReference type="PANTHER" id="PTHR43272">
    <property type="entry name" value="LONG-CHAIN-FATTY-ACID--COA LIGASE"/>
    <property type="match status" value="1"/>
</dbReference>
<evidence type="ECO:0000256" key="5">
    <source>
        <dbReference type="ARBA" id="ARBA00022840"/>
    </source>
</evidence>
<keyword evidence="4" id="KW-0443">Lipid metabolism</keyword>
<dbReference type="InterPro" id="IPR000873">
    <property type="entry name" value="AMP-dep_synth/lig_dom"/>
</dbReference>
<dbReference type="Gene3D" id="3.40.50.12780">
    <property type="entry name" value="N-terminal domain of ligase-like"/>
    <property type="match status" value="1"/>
</dbReference>
<dbReference type="Pfam" id="PF00501">
    <property type="entry name" value="AMP-binding"/>
    <property type="match status" value="1"/>
</dbReference>
<evidence type="ECO:0000256" key="3">
    <source>
        <dbReference type="ARBA" id="ARBA00022741"/>
    </source>
</evidence>
<keyword evidence="5" id="KW-0067">ATP-binding</keyword>
<dbReference type="EC" id="6.2.1.3" evidence="6"/>
<dbReference type="GO" id="GO:0030182">
    <property type="term" value="P:neuron differentiation"/>
    <property type="evidence" value="ECO:0007669"/>
    <property type="project" value="TreeGrafter"/>
</dbReference>
<proteinExistence type="inferred from homology"/>
<evidence type="ECO:0000313" key="10">
    <source>
        <dbReference type="Proteomes" id="UP001292094"/>
    </source>
</evidence>
<dbReference type="InterPro" id="IPR020845">
    <property type="entry name" value="AMP-binding_CS"/>
</dbReference>
<keyword evidence="2" id="KW-0436">Ligase</keyword>
<keyword evidence="4" id="KW-0276">Fatty acid metabolism</keyword>
<evidence type="ECO:0000256" key="7">
    <source>
        <dbReference type="ARBA" id="ARBA00036813"/>
    </source>
</evidence>
<feature type="domain" description="AMP-dependent synthetase/ligase" evidence="8">
    <location>
        <begin position="22"/>
        <end position="287"/>
    </location>
</feature>
<comment type="caution">
    <text evidence="9">The sequence shown here is derived from an EMBL/GenBank/DDBJ whole genome shotgun (WGS) entry which is preliminary data.</text>
</comment>
<accession>A0AAE1NWU7</accession>
<evidence type="ECO:0000256" key="4">
    <source>
        <dbReference type="ARBA" id="ARBA00022832"/>
    </source>
</evidence>
<dbReference type="GO" id="GO:0005783">
    <property type="term" value="C:endoplasmic reticulum"/>
    <property type="evidence" value="ECO:0007669"/>
    <property type="project" value="TreeGrafter"/>
</dbReference>
<evidence type="ECO:0000313" key="9">
    <source>
        <dbReference type="EMBL" id="KAK4296954.1"/>
    </source>
</evidence>
<evidence type="ECO:0000256" key="1">
    <source>
        <dbReference type="ARBA" id="ARBA00006432"/>
    </source>
</evidence>
<dbReference type="Proteomes" id="UP001292094">
    <property type="component" value="Unassembled WGS sequence"/>
</dbReference>
<dbReference type="EMBL" id="JAWZYT010003738">
    <property type="protein sequence ID" value="KAK4296954.1"/>
    <property type="molecule type" value="Genomic_DNA"/>
</dbReference>
<dbReference type="AlphaFoldDB" id="A0AAE1NWU7"/>
<sequence length="290" mass="31880">MATRRVHGKRQVEERGHTINKLELGEYTWMTYIEVAEMVRKVGLGIRHHGVKPLDRVVILAETRAEWLIAALGCLQQRVTVVTLYSTLSDEGIIHGINETEVSFILTSYNMLPRLTTGLLLRCPKVKTVVVMEDQLEGVGLHNDLPRGMTMVPFQDLIKPNSKDASVDFPKVKAEDVAILMYTSGSTGIPKGVELTHTNILSCIVDYSAEIDIGPKDRYLAFLPLAHVMELGTEMSLLALGAAILYSSPYTLTKGSPNVMEGSKGDASVAKPTVMNAVPLVLDRILKTIL</sequence>
<dbReference type="GO" id="GO:0005811">
    <property type="term" value="C:lipid droplet"/>
    <property type="evidence" value="ECO:0007669"/>
    <property type="project" value="TreeGrafter"/>
</dbReference>
<reference evidence="9" key="1">
    <citation type="submission" date="2023-11" db="EMBL/GenBank/DDBJ databases">
        <title>Genome assemblies of two species of porcelain crab, Petrolisthes cinctipes and Petrolisthes manimaculis (Anomura: Porcellanidae).</title>
        <authorList>
            <person name="Angst P."/>
        </authorList>
    </citation>
    <scope>NUCLEOTIDE SEQUENCE</scope>
    <source>
        <strain evidence="9">PB745_02</strain>
        <tissue evidence="9">Gill</tissue>
    </source>
</reference>
<evidence type="ECO:0000259" key="8">
    <source>
        <dbReference type="Pfam" id="PF00501"/>
    </source>
</evidence>
<dbReference type="PROSITE" id="PS00455">
    <property type="entry name" value="AMP_BINDING"/>
    <property type="match status" value="1"/>
</dbReference>
<gene>
    <name evidence="9" type="ORF">Pmani_030592</name>
</gene>
<keyword evidence="10" id="KW-1185">Reference proteome</keyword>
<dbReference type="PANTHER" id="PTHR43272:SF83">
    <property type="entry name" value="ACYL-COA SYNTHETASE LONG-CHAIN, ISOFORM J"/>
    <property type="match status" value="1"/>
</dbReference>
<dbReference type="InterPro" id="IPR042099">
    <property type="entry name" value="ANL_N_sf"/>
</dbReference>
<dbReference type="GO" id="GO:0035336">
    <property type="term" value="P:long-chain fatty-acyl-CoA metabolic process"/>
    <property type="evidence" value="ECO:0007669"/>
    <property type="project" value="TreeGrafter"/>
</dbReference>
<name>A0AAE1NWU7_9EUCA</name>
<organism evidence="9 10">
    <name type="scientific">Petrolisthes manimaculis</name>
    <dbReference type="NCBI Taxonomy" id="1843537"/>
    <lineage>
        <taxon>Eukaryota</taxon>
        <taxon>Metazoa</taxon>
        <taxon>Ecdysozoa</taxon>
        <taxon>Arthropoda</taxon>
        <taxon>Crustacea</taxon>
        <taxon>Multicrustacea</taxon>
        <taxon>Malacostraca</taxon>
        <taxon>Eumalacostraca</taxon>
        <taxon>Eucarida</taxon>
        <taxon>Decapoda</taxon>
        <taxon>Pleocyemata</taxon>
        <taxon>Anomura</taxon>
        <taxon>Galatheoidea</taxon>
        <taxon>Porcellanidae</taxon>
        <taxon>Petrolisthes</taxon>
    </lineage>
</organism>
<dbReference type="GO" id="GO:0005886">
    <property type="term" value="C:plasma membrane"/>
    <property type="evidence" value="ECO:0007669"/>
    <property type="project" value="TreeGrafter"/>
</dbReference>
<keyword evidence="3" id="KW-0547">Nucleotide-binding</keyword>
<dbReference type="GO" id="GO:0090433">
    <property type="term" value="F:palmitoyl-CoA ligase activity"/>
    <property type="evidence" value="ECO:0007669"/>
    <property type="project" value="TreeGrafter"/>
</dbReference>
<comment type="catalytic activity">
    <reaction evidence="7">
        <text>a long-chain fatty acid + ATP + CoA = a long-chain fatty acyl-CoA + AMP + diphosphate</text>
        <dbReference type="Rhea" id="RHEA:15421"/>
        <dbReference type="ChEBI" id="CHEBI:30616"/>
        <dbReference type="ChEBI" id="CHEBI:33019"/>
        <dbReference type="ChEBI" id="CHEBI:57287"/>
        <dbReference type="ChEBI" id="CHEBI:57560"/>
        <dbReference type="ChEBI" id="CHEBI:83139"/>
        <dbReference type="ChEBI" id="CHEBI:456215"/>
        <dbReference type="EC" id="6.2.1.3"/>
    </reaction>
</comment>
<comment type="similarity">
    <text evidence="1">Belongs to the ATP-dependent AMP-binding enzyme family.</text>
</comment>